<evidence type="ECO:0000256" key="1">
    <source>
        <dbReference type="ARBA" id="ARBA00022676"/>
    </source>
</evidence>
<dbReference type="InterPro" id="IPR029044">
    <property type="entry name" value="Nucleotide-diphossugar_trans"/>
</dbReference>
<evidence type="ECO:0000256" key="2">
    <source>
        <dbReference type="ARBA" id="ARBA00022679"/>
    </source>
</evidence>
<comment type="caution">
    <text evidence="5">The sequence shown here is derived from an EMBL/GenBank/DDBJ whole genome shotgun (WGS) entry which is preliminary data.</text>
</comment>
<proteinExistence type="inferred from homology"/>
<protein>
    <recommendedName>
        <fullName evidence="4">Hexosyltransferase</fullName>
        <ecNumber evidence="4">2.4.1.-</ecNumber>
    </recommendedName>
</protein>
<dbReference type="InterPro" id="IPR002495">
    <property type="entry name" value="Glyco_trans_8"/>
</dbReference>
<dbReference type="PANTHER" id="PTHR11183">
    <property type="entry name" value="GLYCOGENIN SUBFAMILY MEMBER"/>
    <property type="match status" value="1"/>
</dbReference>
<dbReference type="Gene3D" id="3.90.550.10">
    <property type="entry name" value="Spore Coat Polysaccharide Biosynthesis Protein SpsA, Chain A"/>
    <property type="match status" value="1"/>
</dbReference>
<dbReference type="EC" id="2.4.1.-" evidence="4"/>
<dbReference type="CDD" id="cd02537">
    <property type="entry name" value="GT8_Glycogenin"/>
    <property type="match status" value="1"/>
</dbReference>
<dbReference type="Proteomes" id="UP001497480">
    <property type="component" value="Unassembled WGS sequence"/>
</dbReference>
<evidence type="ECO:0000313" key="6">
    <source>
        <dbReference type="Proteomes" id="UP001497480"/>
    </source>
</evidence>
<dbReference type="SUPFAM" id="SSF53448">
    <property type="entry name" value="Nucleotide-diphospho-sugar transferases"/>
    <property type="match status" value="1"/>
</dbReference>
<dbReference type="AlphaFoldDB" id="A0AAV1WPF1"/>
<organism evidence="5 6">
    <name type="scientific">Lupinus luteus</name>
    <name type="common">European yellow lupine</name>
    <dbReference type="NCBI Taxonomy" id="3873"/>
    <lineage>
        <taxon>Eukaryota</taxon>
        <taxon>Viridiplantae</taxon>
        <taxon>Streptophyta</taxon>
        <taxon>Embryophyta</taxon>
        <taxon>Tracheophyta</taxon>
        <taxon>Spermatophyta</taxon>
        <taxon>Magnoliopsida</taxon>
        <taxon>eudicotyledons</taxon>
        <taxon>Gunneridae</taxon>
        <taxon>Pentapetalae</taxon>
        <taxon>rosids</taxon>
        <taxon>fabids</taxon>
        <taxon>Fabales</taxon>
        <taxon>Fabaceae</taxon>
        <taxon>Papilionoideae</taxon>
        <taxon>50 kb inversion clade</taxon>
        <taxon>genistoids sensu lato</taxon>
        <taxon>core genistoids</taxon>
        <taxon>Genisteae</taxon>
        <taxon>Lupinus</taxon>
    </lineage>
</organism>
<dbReference type="GO" id="GO:0016757">
    <property type="term" value="F:glycosyltransferase activity"/>
    <property type="evidence" value="ECO:0007669"/>
    <property type="project" value="UniProtKB-KW"/>
</dbReference>
<evidence type="ECO:0000256" key="4">
    <source>
        <dbReference type="RuleBase" id="RU362027"/>
    </source>
</evidence>
<keyword evidence="2" id="KW-0808">Transferase</keyword>
<name>A0AAV1WPF1_LUPLU</name>
<reference evidence="5 6" key="1">
    <citation type="submission" date="2024-03" db="EMBL/GenBank/DDBJ databases">
        <authorList>
            <person name="Martinez-Hernandez J."/>
        </authorList>
    </citation>
    <scope>NUCLEOTIDE SEQUENCE [LARGE SCALE GENOMIC DNA]</scope>
</reference>
<evidence type="ECO:0000256" key="3">
    <source>
        <dbReference type="ARBA" id="ARBA00023211"/>
    </source>
</evidence>
<keyword evidence="3" id="KW-0464">Manganese</keyword>
<accession>A0AAV1WPF1</accession>
<keyword evidence="6" id="KW-1185">Reference proteome</keyword>
<dbReference type="Pfam" id="PF01501">
    <property type="entry name" value="Glyco_transf_8"/>
    <property type="match status" value="1"/>
</dbReference>
<comment type="similarity">
    <text evidence="4">Belongs to the glycosyltransferase 8 family.</text>
</comment>
<sequence length="540" mass="63154">MESLDEFCVECPSCSYWMHISTRVKRDRPIPFLTHKVEVEKTKQPWFEAIREGVKSNKNIKVGLVNFDAKDDDGDLYNQINALHPQVDIASIHFDHVNGSLKWVDFFPVWVDEVGKPKCPKVPMPKLKDYSDVNVVVARIPCVKEGVKDLFRLQVNLVVANLAVESGWVKTFDDVPKKVYVVFVGYCEPMIEIFRCEDLLLHEGEYWVYQPDLWRLRQQTLMPLGSCEVAPISSIAGKELQPKNYNPKLAYVSILHSSEGYVCGAIALAQSIIQNKNKDHPLPDLVLLIDDSIGPKSKRGLEMAGWKIKHIKRISNPYSKKGTYNEWNYSKLRAWQLTMYDKIIFMDADILLHKNIDDYFVYPQLSVGPNDESIFNSGFMIIEPSQCTFDYMMEKVYKVKPYNGGDQGFLNEVFIWWHRLPWKLNVLKFFIGPRDNKEHVLPEDASSIHYFGSKPWMCYRDYDCNWDIRFRHMFASDSVNKRWWKVHDAMPQELQHYCGLTKKMNEKIIQRRVDARKSNLDDWHWKIETILDPRRDNLIG</sequence>
<evidence type="ECO:0000313" key="5">
    <source>
        <dbReference type="EMBL" id="CAL0311229.1"/>
    </source>
</evidence>
<dbReference type="EMBL" id="CAXHTB010000008">
    <property type="protein sequence ID" value="CAL0311229.1"/>
    <property type="molecule type" value="Genomic_DNA"/>
</dbReference>
<dbReference type="InterPro" id="IPR050587">
    <property type="entry name" value="GNT1/Glycosyltrans_8"/>
</dbReference>
<gene>
    <name evidence="5" type="ORF">LLUT_LOCUS12289</name>
</gene>
<keyword evidence="1" id="KW-0328">Glycosyltransferase</keyword>